<dbReference type="RefSeq" id="WP_093937356.1">
    <property type="nucleotide sequence ID" value="NZ_NMQT01000112.1"/>
</dbReference>
<protein>
    <submittedName>
        <fullName evidence="1">Uncharacterized protein</fullName>
    </submittedName>
</protein>
<evidence type="ECO:0000313" key="2">
    <source>
        <dbReference type="Proteomes" id="UP000215223"/>
    </source>
</evidence>
<keyword evidence="2" id="KW-1185">Reference proteome</keyword>
<evidence type="ECO:0000313" key="1">
    <source>
        <dbReference type="EMBL" id="OXM49371.1"/>
    </source>
</evidence>
<sequence length="82" mass="9057">MQGTIPYGLTFGLVSSKTWAAGLSLCQLRFTGSGPLRLIRFLDDACDRDVLRMAGPSYQFKHARLQDRLAADWATRGEARPG</sequence>
<dbReference type="Proteomes" id="UP000215223">
    <property type="component" value="Unassembled WGS sequence"/>
</dbReference>
<organism evidence="1 2">
    <name type="scientific">Amycolatopsis thailandensis</name>
    <dbReference type="NCBI Taxonomy" id="589330"/>
    <lineage>
        <taxon>Bacteria</taxon>
        <taxon>Bacillati</taxon>
        <taxon>Actinomycetota</taxon>
        <taxon>Actinomycetes</taxon>
        <taxon>Pseudonocardiales</taxon>
        <taxon>Pseudonocardiaceae</taxon>
        <taxon>Amycolatopsis</taxon>
    </lineage>
</organism>
<dbReference type="OrthoDB" id="419058at2"/>
<proteinExistence type="predicted"/>
<gene>
    <name evidence="1" type="ORF">CFP71_30190</name>
</gene>
<reference evidence="1 2" key="1">
    <citation type="submission" date="2017-07" db="EMBL/GenBank/DDBJ databases">
        <title>Amycolatopsis thailandensis Genome sequencing and assembly.</title>
        <authorList>
            <person name="Kaur N."/>
            <person name="Mayilraj S."/>
        </authorList>
    </citation>
    <scope>NUCLEOTIDE SEQUENCE [LARGE SCALE GENOMIC DNA]</scope>
    <source>
        <strain evidence="1 2">JCM 16380</strain>
    </source>
</reference>
<dbReference type="AlphaFoldDB" id="A0A229RS92"/>
<name>A0A229RS92_9PSEU</name>
<accession>A0A229RS92</accession>
<dbReference type="EMBL" id="NMQT01000112">
    <property type="protein sequence ID" value="OXM49371.1"/>
    <property type="molecule type" value="Genomic_DNA"/>
</dbReference>
<comment type="caution">
    <text evidence="1">The sequence shown here is derived from an EMBL/GenBank/DDBJ whole genome shotgun (WGS) entry which is preliminary data.</text>
</comment>